<evidence type="ECO:0000256" key="5">
    <source>
        <dbReference type="ARBA" id="ARBA00023239"/>
    </source>
</evidence>
<name>A0A8H4LPC7_9HYPO</name>
<dbReference type="EMBL" id="JAADYS010000098">
    <property type="protein sequence ID" value="KAF4472273.1"/>
    <property type="molecule type" value="Genomic_DNA"/>
</dbReference>
<reference evidence="12 13" key="1">
    <citation type="submission" date="2020-01" db="EMBL/GenBank/DDBJ databases">
        <title>Identification and distribution of gene clusters putatively required for synthesis of sphingolipid metabolism inhibitors in phylogenetically diverse species of the filamentous fungus Fusarium.</title>
        <authorList>
            <person name="Kim H.-S."/>
            <person name="Busman M."/>
            <person name="Brown D.W."/>
            <person name="Divon H."/>
            <person name="Uhlig S."/>
            <person name="Proctor R.H."/>
        </authorList>
    </citation>
    <scope>NUCLEOTIDE SEQUENCE [LARGE SCALE GENOMIC DNA]</scope>
    <source>
        <strain evidence="12 13">NRRL 20459</strain>
    </source>
</reference>
<comment type="subcellular location">
    <subcellularLocation>
        <location evidence="9">Secreted</location>
    </subcellularLocation>
</comment>
<dbReference type="SUPFAM" id="SSF51126">
    <property type="entry name" value="Pectin lyase-like"/>
    <property type="match status" value="1"/>
</dbReference>
<keyword evidence="3" id="KW-1015">Disulfide bond</keyword>
<keyword evidence="9" id="KW-0964">Secreted</keyword>
<proteinExistence type="inferred from homology"/>
<dbReference type="Pfam" id="PF00544">
    <property type="entry name" value="Pectate_lyase_4"/>
    <property type="match status" value="1"/>
</dbReference>
<keyword evidence="9" id="KW-0119">Carbohydrate metabolism</keyword>
<feature type="chain" id="PRO_5034048883" description="pectin lyase" evidence="10">
    <location>
        <begin position="19"/>
        <end position="383"/>
    </location>
</feature>
<dbReference type="InterPro" id="IPR002022">
    <property type="entry name" value="Pec_lyase"/>
</dbReference>
<dbReference type="InterPro" id="IPR045032">
    <property type="entry name" value="PEL"/>
</dbReference>
<dbReference type="InterPro" id="IPR011050">
    <property type="entry name" value="Pectin_lyase_fold/virulence"/>
</dbReference>
<evidence type="ECO:0000256" key="6">
    <source>
        <dbReference type="ARBA" id="ARBA00036818"/>
    </source>
</evidence>
<comment type="catalytic activity">
    <reaction evidence="6">
        <text>Eliminative cleavage of (1-&gt;4)-alpha-D-galacturonan methyl ester to give oligosaccharides with 4-deoxy-6-O-methyl-alpha-D-galact-4-enuronosyl groups at their non-reducing ends.</text>
        <dbReference type="EC" id="4.2.2.10"/>
    </reaction>
</comment>
<evidence type="ECO:0000256" key="10">
    <source>
        <dbReference type="SAM" id="SignalP"/>
    </source>
</evidence>
<keyword evidence="4" id="KW-0325">Glycoprotein</keyword>
<evidence type="ECO:0000256" key="9">
    <source>
        <dbReference type="RuleBase" id="RU361173"/>
    </source>
</evidence>
<accession>A0A8H4LPC7</accession>
<keyword evidence="5 9" id="KW-0456">Lyase</keyword>
<comment type="caution">
    <text evidence="12">The sequence shown here is derived from an EMBL/GenBank/DDBJ whole genome shotgun (WGS) entry which is preliminary data.</text>
</comment>
<protein>
    <recommendedName>
        <fullName evidence="8">pectin lyase</fullName>
        <ecNumber evidence="8">4.2.2.10</ecNumber>
    </recommendedName>
</protein>
<dbReference type="GO" id="GO:0005576">
    <property type="term" value="C:extracellular region"/>
    <property type="evidence" value="ECO:0007669"/>
    <property type="project" value="UniProtKB-SubCell"/>
</dbReference>
<feature type="signal peptide" evidence="10">
    <location>
        <begin position="1"/>
        <end position="18"/>
    </location>
</feature>
<evidence type="ECO:0000256" key="3">
    <source>
        <dbReference type="ARBA" id="ARBA00023157"/>
    </source>
</evidence>
<gene>
    <name evidence="12" type="ORF">FALBO_829</name>
</gene>
<dbReference type="PANTHER" id="PTHR31683:SF67">
    <property type="entry name" value="PECTIN LYASE F-RELATED"/>
    <property type="match status" value="1"/>
</dbReference>
<dbReference type="GO" id="GO:0030570">
    <property type="term" value="F:pectate lyase activity"/>
    <property type="evidence" value="ECO:0007669"/>
    <property type="project" value="InterPro"/>
</dbReference>
<dbReference type="OrthoDB" id="1637350at2759"/>
<dbReference type="PANTHER" id="PTHR31683">
    <property type="entry name" value="PECTATE LYASE 18-RELATED"/>
    <property type="match status" value="1"/>
</dbReference>
<evidence type="ECO:0000256" key="7">
    <source>
        <dbReference type="ARBA" id="ARBA00037631"/>
    </source>
</evidence>
<dbReference type="EC" id="4.2.2.10" evidence="8"/>
<evidence type="ECO:0000256" key="8">
    <source>
        <dbReference type="ARBA" id="ARBA00039082"/>
    </source>
</evidence>
<evidence type="ECO:0000256" key="4">
    <source>
        <dbReference type="ARBA" id="ARBA00023180"/>
    </source>
</evidence>
<comment type="function">
    <text evidence="7">Pectinolytic enzymes consist of four classes of enzymes: pectin lyase, polygalacturonase, pectin methylesterase and rhamnogalacturonase. Among pectinolytic enzymes, pectin lyase is the most important in depolymerization of pectin, since it cleaves internal glycosidic bonds of highly methylated pectins.</text>
</comment>
<keyword evidence="2 10" id="KW-0732">Signal</keyword>
<dbReference type="Proteomes" id="UP000554235">
    <property type="component" value="Unassembled WGS sequence"/>
</dbReference>
<keyword evidence="13" id="KW-1185">Reference proteome</keyword>
<sequence length="383" mass="41064">MYLASFLILLGGVSSSFCQVVGTPYGFAKGVTGGGSATPAKPKDIAELKSWLTDNTARVIMIDKTFNFLGSEGTVTETGCRLKDSCTAANGGQDTIKTSGCDSNETPIQVKYDKASYLGMPVGSNKSLVGVGNKGVLLGKGLRFNAGAKNIIIQNIHIDNLNPQYVWGGDAISLSGNDGVWIDHCKLSRTGRQMFVSHYEASRVTISNTEFDGRTDYSHSCNNDHYWAIILGGKGDKITMDRNYLHDLSGRAPKIGSSEGIQVVQAVNNWFNYNTGHNFDISASGRVLIEGNRFENSKTPITDASKDGKIFDVPDDSSRATCSSSLGRNCEINALTSSGAWPSRKDASVPTELGNYKTNLVTPIKIGDVKGTVNSNYGIGRIN</sequence>
<dbReference type="InterPro" id="IPR012334">
    <property type="entry name" value="Pectin_lyas_fold"/>
</dbReference>
<evidence type="ECO:0000313" key="12">
    <source>
        <dbReference type="EMBL" id="KAF4472273.1"/>
    </source>
</evidence>
<dbReference type="GO" id="GO:0047490">
    <property type="term" value="F:pectin lyase activity"/>
    <property type="evidence" value="ECO:0007669"/>
    <property type="project" value="UniProtKB-EC"/>
</dbReference>
<organism evidence="12 13">
    <name type="scientific">Fusarium albosuccineum</name>
    <dbReference type="NCBI Taxonomy" id="1237068"/>
    <lineage>
        <taxon>Eukaryota</taxon>
        <taxon>Fungi</taxon>
        <taxon>Dikarya</taxon>
        <taxon>Ascomycota</taxon>
        <taxon>Pezizomycotina</taxon>
        <taxon>Sordariomycetes</taxon>
        <taxon>Hypocreomycetidae</taxon>
        <taxon>Hypocreales</taxon>
        <taxon>Nectriaceae</taxon>
        <taxon>Fusarium</taxon>
        <taxon>Fusarium decemcellulare species complex</taxon>
    </lineage>
</organism>
<keyword evidence="9" id="KW-0624">Polysaccharide degradation</keyword>
<comment type="similarity">
    <text evidence="1 9">Belongs to the polysaccharide lyase 1 family.</text>
</comment>
<dbReference type="SMART" id="SM00656">
    <property type="entry name" value="Amb_all"/>
    <property type="match status" value="1"/>
</dbReference>
<dbReference type="GO" id="GO:0000272">
    <property type="term" value="P:polysaccharide catabolic process"/>
    <property type="evidence" value="ECO:0007669"/>
    <property type="project" value="UniProtKB-KW"/>
</dbReference>
<dbReference type="AlphaFoldDB" id="A0A8H4LPC7"/>
<evidence type="ECO:0000256" key="1">
    <source>
        <dbReference type="ARBA" id="ARBA00010980"/>
    </source>
</evidence>
<evidence type="ECO:0000313" key="13">
    <source>
        <dbReference type="Proteomes" id="UP000554235"/>
    </source>
</evidence>
<evidence type="ECO:0000259" key="11">
    <source>
        <dbReference type="SMART" id="SM00656"/>
    </source>
</evidence>
<feature type="domain" description="Pectate lyase" evidence="11">
    <location>
        <begin position="90"/>
        <end position="300"/>
    </location>
</feature>
<dbReference type="Gene3D" id="2.160.20.10">
    <property type="entry name" value="Single-stranded right-handed beta-helix, Pectin lyase-like"/>
    <property type="match status" value="1"/>
</dbReference>
<evidence type="ECO:0000256" key="2">
    <source>
        <dbReference type="ARBA" id="ARBA00022729"/>
    </source>
</evidence>